<protein>
    <submittedName>
        <fullName evidence="1">Uncharacterized protein</fullName>
    </submittedName>
</protein>
<organism evidence="1 2">
    <name type="scientific">Dufourea novaeangliae</name>
    <name type="common">Sweat bee</name>
    <dbReference type="NCBI Taxonomy" id="178035"/>
    <lineage>
        <taxon>Eukaryota</taxon>
        <taxon>Metazoa</taxon>
        <taxon>Ecdysozoa</taxon>
        <taxon>Arthropoda</taxon>
        <taxon>Hexapoda</taxon>
        <taxon>Insecta</taxon>
        <taxon>Pterygota</taxon>
        <taxon>Neoptera</taxon>
        <taxon>Endopterygota</taxon>
        <taxon>Hymenoptera</taxon>
        <taxon>Apocrita</taxon>
        <taxon>Aculeata</taxon>
        <taxon>Apoidea</taxon>
        <taxon>Anthophila</taxon>
        <taxon>Halictidae</taxon>
        <taxon>Rophitinae</taxon>
        <taxon>Dufourea</taxon>
    </lineage>
</organism>
<dbReference type="Proteomes" id="UP000076502">
    <property type="component" value="Unassembled WGS sequence"/>
</dbReference>
<proteinExistence type="predicted"/>
<sequence>MITQQRGGVSNCAVANEGCKRFTVARQPVATGTRHIPPSEDSMRMELYNTMIIVTLNMPHASGAGSKNTPQVFPHIVVVLVNAENFYADLSLLTGIIVLEGIFKPSRQPGKETNAVDVTAMRRRDRASFAADFGFRFLAESIPCEKHCVTG</sequence>
<accession>A0A154PAR8</accession>
<evidence type="ECO:0000313" key="2">
    <source>
        <dbReference type="Proteomes" id="UP000076502"/>
    </source>
</evidence>
<dbReference type="AlphaFoldDB" id="A0A154PAR8"/>
<evidence type="ECO:0000313" key="1">
    <source>
        <dbReference type="EMBL" id="KZC08943.1"/>
    </source>
</evidence>
<name>A0A154PAR8_DUFNO</name>
<keyword evidence="2" id="KW-1185">Reference proteome</keyword>
<dbReference type="EMBL" id="KQ434861">
    <property type="protein sequence ID" value="KZC08943.1"/>
    <property type="molecule type" value="Genomic_DNA"/>
</dbReference>
<gene>
    <name evidence="1" type="ORF">WN55_00293</name>
</gene>
<reference evidence="1 2" key="1">
    <citation type="submission" date="2015-07" db="EMBL/GenBank/DDBJ databases">
        <title>The genome of Dufourea novaeangliae.</title>
        <authorList>
            <person name="Pan H."/>
            <person name="Kapheim K."/>
        </authorList>
    </citation>
    <scope>NUCLEOTIDE SEQUENCE [LARGE SCALE GENOMIC DNA]</scope>
    <source>
        <strain evidence="1">0120121106</strain>
        <tissue evidence="1">Whole body</tissue>
    </source>
</reference>